<comment type="cofactor">
    <cofactor evidence="6">
        <name>[2Fe-2S] cluster</name>
        <dbReference type="ChEBI" id="CHEBI:190135"/>
    </cofactor>
</comment>
<dbReference type="PIRSF" id="PIRSF000216">
    <property type="entry name" value="NADH_DH_24kDa"/>
    <property type="match status" value="1"/>
</dbReference>
<keyword evidence="3" id="KW-0479">Metal-binding</keyword>
<keyword evidence="2" id="KW-0001">2Fe-2S</keyword>
<dbReference type="InterPro" id="IPR041921">
    <property type="entry name" value="NuoE_N"/>
</dbReference>
<evidence type="ECO:0000256" key="4">
    <source>
        <dbReference type="ARBA" id="ARBA00023004"/>
    </source>
</evidence>
<dbReference type="GO" id="GO:0051537">
    <property type="term" value="F:2 iron, 2 sulfur cluster binding"/>
    <property type="evidence" value="ECO:0007669"/>
    <property type="project" value="UniProtKB-KW"/>
</dbReference>
<organism evidence="7">
    <name type="scientific">marine metagenome</name>
    <dbReference type="NCBI Taxonomy" id="408172"/>
    <lineage>
        <taxon>unclassified sequences</taxon>
        <taxon>metagenomes</taxon>
        <taxon>ecological metagenomes</taxon>
    </lineage>
</organism>
<keyword evidence="4" id="KW-0408">Iron</keyword>
<sequence>MTEDDIRTQVAPHQHKLGGTIHALHQLMRVYGYIHPEHLPIVADVFNISVAEVRGIISFYEDFKTHPPAATTIRICQAEACQAVGSRELTKELETTYQTKLGRRGNDIELEAVYCLGLCATGPAVQVNDQLIAKASAEKLQVPG</sequence>
<dbReference type="SUPFAM" id="SSF52833">
    <property type="entry name" value="Thioredoxin-like"/>
    <property type="match status" value="1"/>
</dbReference>
<proteinExistence type="inferred from homology"/>
<dbReference type="InterPro" id="IPR036249">
    <property type="entry name" value="Thioredoxin-like_sf"/>
</dbReference>
<evidence type="ECO:0000256" key="3">
    <source>
        <dbReference type="ARBA" id="ARBA00022723"/>
    </source>
</evidence>
<evidence type="ECO:0000256" key="5">
    <source>
        <dbReference type="ARBA" id="ARBA00023014"/>
    </source>
</evidence>
<dbReference type="AlphaFoldDB" id="A0A381Y4S2"/>
<dbReference type="Gene3D" id="1.10.10.1590">
    <property type="entry name" value="NADH-quinone oxidoreductase subunit E"/>
    <property type="match status" value="1"/>
</dbReference>
<evidence type="ECO:0008006" key="8">
    <source>
        <dbReference type="Google" id="ProtNLM"/>
    </source>
</evidence>
<accession>A0A381Y4S2</accession>
<evidence type="ECO:0000256" key="6">
    <source>
        <dbReference type="ARBA" id="ARBA00034078"/>
    </source>
</evidence>
<name>A0A381Y4S2_9ZZZZ</name>
<dbReference type="Gene3D" id="3.40.30.10">
    <property type="entry name" value="Glutaredoxin"/>
    <property type="match status" value="1"/>
</dbReference>
<dbReference type="EMBL" id="UINC01017323">
    <property type="protein sequence ID" value="SVA71662.1"/>
    <property type="molecule type" value="Genomic_DNA"/>
</dbReference>
<dbReference type="Pfam" id="PF01257">
    <property type="entry name" value="2Fe-2S_thioredx"/>
    <property type="match status" value="1"/>
</dbReference>
<reference evidence="7" key="1">
    <citation type="submission" date="2018-05" db="EMBL/GenBank/DDBJ databases">
        <authorList>
            <person name="Lanie J.A."/>
            <person name="Ng W.-L."/>
            <person name="Kazmierczak K.M."/>
            <person name="Andrzejewski T.M."/>
            <person name="Davidsen T.M."/>
            <person name="Wayne K.J."/>
            <person name="Tettelin H."/>
            <person name="Glass J.I."/>
            <person name="Rusch D."/>
            <person name="Podicherti R."/>
            <person name="Tsui H.-C.T."/>
            <person name="Winkler M.E."/>
        </authorList>
    </citation>
    <scope>NUCLEOTIDE SEQUENCE</scope>
</reference>
<evidence type="ECO:0000313" key="7">
    <source>
        <dbReference type="EMBL" id="SVA71662.1"/>
    </source>
</evidence>
<dbReference type="GO" id="GO:0046872">
    <property type="term" value="F:metal ion binding"/>
    <property type="evidence" value="ECO:0007669"/>
    <property type="project" value="UniProtKB-KW"/>
</dbReference>
<keyword evidence="5" id="KW-0411">Iron-sulfur</keyword>
<comment type="similarity">
    <text evidence="1">Belongs to the complex I 24 kDa subunit family.</text>
</comment>
<dbReference type="InterPro" id="IPR028431">
    <property type="entry name" value="NADP_DH_HndA-like"/>
</dbReference>
<dbReference type="InterPro" id="IPR002023">
    <property type="entry name" value="NuoE-like"/>
</dbReference>
<protein>
    <recommendedName>
        <fullName evidence="8">NADH-quinone oxidoreductase subunit E</fullName>
    </recommendedName>
</protein>
<dbReference type="PANTHER" id="PTHR43342">
    <property type="entry name" value="NADH-QUINONE OXIDOREDUCTASE, E SUBUNIT"/>
    <property type="match status" value="1"/>
</dbReference>
<evidence type="ECO:0000256" key="1">
    <source>
        <dbReference type="ARBA" id="ARBA00010643"/>
    </source>
</evidence>
<evidence type="ECO:0000256" key="2">
    <source>
        <dbReference type="ARBA" id="ARBA00022714"/>
    </source>
</evidence>
<dbReference type="GO" id="GO:0016491">
    <property type="term" value="F:oxidoreductase activity"/>
    <property type="evidence" value="ECO:0007669"/>
    <property type="project" value="InterPro"/>
</dbReference>
<dbReference type="PANTHER" id="PTHR43342:SF1">
    <property type="entry name" value="BIFURCATING [FEFE] HYDROGENASE GAMMA SUBUNIT"/>
    <property type="match status" value="1"/>
</dbReference>
<gene>
    <name evidence="7" type="ORF">METZ01_LOCUS124516</name>
</gene>